<feature type="region of interest" description="Disordered" evidence="1">
    <location>
        <begin position="149"/>
        <end position="171"/>
    </location>
</feature>
<proteinExistence type="predicted"/>
<dbReference type="EMBL" id="HBIB01012924">
    <property type="protein sequence ID" value="CAE0246318.1"/>
    <property type="molecule type" value="Transcribed_RNA"/>
</dbReference>
<dbReference type="SUPFAM" id="SSF50998">
    <property type="entry name" value="Quinoprotein alcohol dehydrogenase-like"/>
    <property type="match status" value="1"/>
</dbReference>
<organism evidence="2">
    <name type="scientific">Palpitomonas bilix</name>
    <dbReference type="NCBI Taxonomy" id="652834"/>
    <lineage>
        <taxon>Eukaryota</taxon>
        <taxon>Eukaryota incertae sedis</taxon>
    </lineage>
</organism>
<reference evidence="2" key="1">
    <citation type="submission" date="2021-01" db="EMBL/GenBank/DDBJ databases">
        <authorList>
            <person name="Corre E."/>
            <person name="Pelletier E."/>
            <person name="Niang G."/>
            <person name="Scheremetjew M."/>
            <person name="Finn R."/>
            <person name="Kale V."/>
            <person name="Holt S."/>
            <person name="Cochrane G."/>
            <person name="Meng A."/>
            <person name="Brown T."/>
            <person name="Cohen L."/>
        </authorList>
    </citation>
    <scope>NUCLEOTIDE SEQUENCE</scope>
    <source>
        <strain evidence="2">NIES-2562</strain>
    </source>
</reference>
<accession>A0A7S3G4Q9</accession>
<dbReference type="InterPro" id="IPR011047">
    <property type="entry name" value="Quinoprotein_ADH-like_sf"/>
</dbReference>
<gene>
    <name evidence="2" type="ORF">PBIL07802_LOCUS8501</name>
</gene>
<evidence type="ECO:0000256" key="1">
    <source>
        <dbReference type="SAM" id="MobiDB-lite"/>
    </source>
</evidence>
<dbReference type="AlphaFoldDB" id="A0A7S3G4Q9"/>
<evidence type="ECO:0000313" key="2">
    <source>
        <dbReference type="EMBL" id="CAE0246318.1"/>
    </source>
</evidence>
<protein>
    <submittedName>
        <fullName evidence="2">Uncharacterized protein</fullName>
    </submittedName>
</protein>
<sequence length="828" mass="89558">MSESASMRRGTCVDSRCRLFHLLLIGVACLAYLDIVQSGPSISVGKGTLNDRSTVRQGDVKGSGRFPSSLFDPISFPCSDVLKSQQSQKLLRMQRLLSEGVADATAQHGGVGKEYGSAAKSLETILSDVRQQISNFDSSSLQLQCEGGGRTVEESLNPPAPTPSTPQEDITFRPSCTEYTLTMGTGSEDRIRRISTSHFGDTFFAFTGGSSAVELQSTAEAGNVASRFSSSFTTNKDDTVIYVGLNTTGEVMWMRGIDVDGDESSDGLVMYHSRTWQNMTKYTNHDEYLADSLIIVGGDTSSDFVCNSGSGSIAGTTLDCWDGQDTYLLALNAKTGNVEWGHLIGSHTDKDYDEFDRMAIAGDIVVVTGRAGSQAEIKIAGQTVPHAASSDSSHKDGYVAGFNARTGAIVWVTRLMSEEVEVKTVSVSDDSSQVCLGGAFKANNFYFKPHLVAGGGSTAQKSFSSITTSKKTGFYGCFDTATGELLQGGAVKHNSVTNKNVNVDRVIAGMRDDVFVLSDTAMRDIKIGTSSTINLWKTSSSSDYPDITYVARMTKSSSSTDSDLASFFYVGDMNSLAEDCKFSSSSFLPLSSLLTPSGGGDDVDYLYITGGINNRGDMMWNDEGNGGHQLLYSSQSSADEDGAYLLRLKIDYTADTITPDSNYGFRFSGSDSSKAEEIAPYYTRGWHDEVSDYSSSYDDQKYGVMTAWEYKGDSYDWFPSISTSQLANIALLALRSNVGIVSDSRFNTANSEQFVMLEYYNSPDTSPDRLEMALGPSRGDIVTAIQTREFSGAYALGVSPPFRSGVQSNDDETVLTRRCRKSNFDIVE</sequence>
<name>A0A7S3G4Q9_9EUKA</name>
<dbReference type="Gene3D" id="2.140.10.10">
    <property type="entry name" value="Quinoprotein alcohol dehydrogenase-like superfamily"/>
    <property type="match status" value="1"/>
</dbReference>